<organism evidence="1 2">
    <name type="scientific">Candidatus Acidiferrum panamense</name>
    <dbReference type="NCBI Taxonomy" id="2741543"/>
    <lineage>
        <taxon>Bacteria</taxon>
        <taxon>Pseudomonadati</taxon>
        <taxon>Acidobacteriota</taxon>
        <taxon>Terriglobia</taxon>
        <taxon>Candidatus Acidiferrales</taxon>
        <taxon>Candidatus Acidiferrum</taxon>
    </lineage>
</organism>
<dbReference type="EMBL" id="JACDQQ010002144">
    <property type="protein sequence ID" value="MBA0087712.1"/>
    <property type="molecule type" value="Genomic_DNA"/>
</dbReference>
<feature type="non-terminal residue" evidence="1">
    <location>
        <position position="59"/>
    </location>
</feature>
<evidence type="ECO:0000313" key="1">
    <source>
        <dbReference type="EMBL" id="MBA0087712.1"/>
    </source>
</evidence>
<evidence type="ECO:0000313" key="2">
    <source>
        <dbReference type="Proteomes" id="UP000567293"/>
    </source>
</evidence>
<dbReference type="Proteomes" id="UP000567293">
    <property type="component" value="Unassembled WGS sequence"/>
</dbReference>
<name>A0A7V8NUJ9_9BACT</name>
<sequence length="59" mass="6328">MDELRHLNRRKLLKTTTGILAGLVIPGSPFARIARGPAWAVDLTSLTSVEGATLLAMAR</sequence>
<protein>
    <submittedName>
        <fullName evidence="1">Tat (Twin-arginine translocation) pathway signal sequence</fullName>
    </submittedName>
</protein>
<dbReference type="AlphaFoldDB" id="A0A7V8NUJ9"/>
<reference evidence="1" key="1">
    <citation type="submission" date="2020-06" db="EMBL/GenBank/DDBJ databases">
        <title>Legume-microbial interactions unlock mineral nutrients during tropical forest succession.</title>
        <authorList>
            <person name="Epihov D.Z."/>
        </authorList>
    </citation>
    <scope>NUCLEOTIDE SEQUENCE [LARGE SCALE GENOMIC DNA]</scope>
    <source>
        <strain evidence="1">Pan2503</strain>
    </source>
</reference>
<keyword evidence="2" id="KW-1185">Reference proteome</keyword>
<comment type="caution">
    <text evidence="1">The sequence shown here is derived from an EMBL/GenBank/DDBJ whole genome shotgun (WGS) entry which is preliminary data.</text>
</comment>
<dbReference type="PROSITE" id="PS51318">
    <property type="entry name" value="TAT"/>
    <property type="match status" value="1"/>
</dbReference>
<gene>
    <name evidence="1" type="ORF">HRJ53_22230</name>
</gene>
<proteinExistence type="predicted"/>
<accession>A0A7V8NUJ9</accession>
<dbReference type="InterPro" id="IPR006311">
    <property type="entry name" value="TAT_signal"/>
</dbReference>